<feature type="signal peptide" evidence="2">
    <location>
        <begin position="1"/>
        <end position="28"/>
    </location>
</feature>
<feature type="chain" id="PRO_5022822231" description="Nuclear transport factor 2 family protein" evidence="2">
    <location>
        <begin position="29"/>
        <end position="324"/>
    </location>
</feature>
<proteinExistence type="predicted"/>
<protein>
    <recommendedName>
        <fullName evidence="5">Nuclear transport factor 2 family protein</fullName>
    </recommendedName>
</protein>
<keyword evidence="2" id="KW-0732">Signal</keyword>
<sequence length="324" mass="36215" precursor="true">MFMKSKIYYLFALLLFFAAVGGSANARAMQDSQPDKQTLIDSLKLIVDLLEKKDYDTVEQYFYLPPNFKPEMFDVLLARKVISRDGVLAIEKGGQFGTVNLIFGEKRAATKVSDVKAPVEECYAMVMEQNDRNCEVVVHWTEGRFKIVDIERLGSMVSADVVVAEEIEVAAWPSGKEPSKKLLLDSLAVLLHHIESGHYEQAKSRVYVPDDFPAAKFKQTIERKELSADGITVMRQIGKYGTAVEVFGAERAKHFAERVNVPVEECFAVIGVQDEEGETMAHWKDGKFKFLRADDIGKLRLLKSETDPDSSGKPEGAGAKEPPK</sequence>
<keyword evidence="4" id="KW-1185">Reference proteome</keyword>
<dbReference type="KEGG" id="mff:MFFC18_11080"/>
<gene>
    <name evidence="3" type="ORF">MFFC18_11080</name>
</gene>
<evidence type="ECO:0000313" key="3">
    <source>
        <dbReference type="EMBL" id="QEG21253.1"/>
    </source>
</evidence>
<accession>A0A5B9PE77</accession>
<reference evidence="3 4" key="1">
    <citation type="submission" date="2019-08" db="EMBL/GenBank/DDBJ databases">
        <title>Deep-cultivation of Planctomycetes and their phenomic and genomic characterization uncovers novel biology.</title>
        <authorList>
            <person name="Wiegand S."/>
            <person name="Jogler M."/>
            <person name="Boedeker C."/>
            <person name="Pinto D."/>
            <person name="Vollmers J."/>
            <person name="Rivas-Marin E."/>
            <person name="Kohn T."/>
            <person name="Peeters S.H."/>
            <person name="Heuer A."/>
            <person name="Rast P."/>
            <person name="Oberbeckmann S."/>
            <person name="Bunk B."/>
            <person name="Jeske O."/>
            <person name="Meyerdierks A."/>
            <person name="Storesund J.E."/>
            <person name="Kallscheuer N."/>
            <person name="Luecker S."/>
            <person name="Lage O.M."/>
            <person name="Pohl T."/>
            <person name="Merkel B.J."/>
            <person name="Hornburger P."/>
            <person name="Mueller R.-W."/>
            <person name="Bruemmer F."/>
            <person name="Labrenz M."/>
            <person name="Spormann A.M."/>
            <person name="Op den Camp H."/>
            <person name="Overmann J."/>
            <person name="Amann R."/>
            <person name="Jetten M.S.M."/>
            <person name="Mascher T."/>
            <person name="Medema M.H."/>
            <person name="Devos D.P."/>
            <person name="Kaster A.-K."/>
            <person name="Ovreas L."/>
            <person name="Rohde M."/>
            <person name="Galperin M.Y."/>
            <person name="Jogler C."/>
        </authorList>
    </citation>
    <scope>NUCLEOTIDE SEQUENCE [LARGE SCALE GENOMIC DNA]</scope>
    <source>
        <strain evidence="3 4">FC18</strain>
    </source>
</reference>
<dbReference type="OrthoDB" id="235731at2"/>
<evidence type="ECO:0000256" key="2">
    <source>
        <dbReference type="SAM" id="SignalP"/>
    </source>
</evidence>
<feature type="region of interest" description="Disordered" evidence="1">
    <location>
        <begin position="302"/>
        <end position="324"/>
    </location>
</feature>
<name>A0A5B9PE77_9BACT</name>
<dbReference type="AlphaFoldDB" id="A0A5B9PE77"/>
<dbReference type="EMBL" id="CP042912">
    <property type="protein sequence ID" value="QEG21253.1"/>
    <property type="molecule type" value="Genomic_DNA"/>
</dbReference>
<dbReference type="Proteomes" id="UP000322214">
    <property type="component" value="Chromosome"/>
</dbReference>
<evidence type="ECO:0000256" key="1">
    <source>
        <dbReference type="SAM" id="MobiDB-lite"/>
    </source>
</evidence>
<organism evidence="3 4">
    <name type="scientific">Mariniblastus fucicola</name>
    <dbReference type="NCBI Taxonomy" id="980251"/>
    <lineage>
        <taxon>Bacteria</taxon>
        <taxon>Pseudomonadati</taxon>
        <taxon>Planctomycetota</taxon>
        <taxon>Planctomycetia</taxon>
        <taxon>Pirellulales</taxon>
        <taxon>Pirellulaceae</taxon>
        <taxon>Mariniblastus</taxon>
    </lineage>
</organism>
<evidence type="ECO:0008006" key="5">
    <source>
        <dbReference type="Google" id="ProtNLM"/>
    </source>
</evidence>
<dbReference type="RefSeq" id="WP_148618658.1">
    <property type="nucleotide sequence ID" value="NZ_CP042912.1"/>
</dbReference>
<evidence type="ECO:0000313" key="4">
    <source>
        <dbReference type="Proteomes" id="UP000322214"/>
    </source>
</evidence>
<feature type="compositionally biased region" description="Basic and acidic residues" evidence="1">
    <location>
        <begin position="302"/>
        <end position="312"/>
    </location>
</feature>